<dbReference type="OrthoDB" id="9782395at2"/>
<accession>A0A372JJ46</accession>
<dbReference type="EMBL" id="QURH01000315">
    <property type="protein sequence ID" value="RFU39980.1"/>
    <property type="molecule type" value="Genomic_DNA"/>
</dbReference>
<dbReference type="InterPro" id="IPR003848">
    <property type="entry name" value="DUF218"/>
</dbReference>
<feature type="region of interest" description="Disordered" evidence="1">
    <location>
        <begin position="217"/>
        <end position="238"/>
    </location>
</feature>
<dbReference type="GO" id="GO:0005886">
    <property type="term" value="C:plasma membrane"/>
    <property type="evidence" value="ECO:0007669"/>
    <property type="project" value="TreeGrafter"/>
</dbReference>
<dbReference type="CDD" id="cd06259">
    <property type="entry name" value="YdcF-like"/>
    <property type="match status" value="1"/>
</dbReference>
<sequence>MAWTARTSRRILAETKARLRHRGGPLLVLGGLGLFAVLLPTGWAYAETARYRHTPDSVPETPVALVLGAGIANGRPSPLLARRLDLAAELYRRGKVKVLLVSGDNRFKNYDEPTTMRDYLMRAGIPEGRIVRDFAGLDTWDSCVRARQIFGVHRATVVTQLFHLPRAVALCRAAGIEAYGVGDQSMGGGRTDATINGYLREPLATLKAVGSMTLKPGPKIGGRPEPGVHAALASEPGH</sequence>
<evidence type="ECO:0000256" key="1">
    <source>
        <dbReference type="SAM" id="MobiDB-lite"/>
    </source>
</evidence>
<dbReference type="InterPro" id="IPR051599">
    <property type="entry name" value="Cell_Envelope_Assoc"/>
</dbReference>
<dbReference type="AlphaFoldDB" id="A0A372JJ46"/>
<organism evidence="3 4">
    <name type="scientific">Actinomadura logoneensis</name>
    <dbReference type="NCBI Taxonomy" id="2293572"/>
    <lineage>
        <taxon>Bacteria</taxon>
        <taxon>Bacillati</taxon>
        <taxon>Actinomycetota</taxon>
        <taxon>Actinomycetes</taxon>
        <taxon>Streptosporangiales</taxon>
        <taxon>Thermomonosporaceae</taxon>
        <taxon>Actinomadura</taxon>
    </lineage>
</organism>
<evidence type="ECO:0000313" key="3">
    <source>
        <dbReference type="EMBL" id="RFU39980.1"/>
    </source>
</evidence>
<proteinExistence type="predicted"/>
<keyword evidence="4" id="KW-1185">Reference proteome</keyword>
<protein>
    <recommendedName>
        <fullName evidence="2">DUF218 domain-containing protein</fullName>
    </recommendedName>
</protein>
<dbReference type="PANTHER" id="PTHR30336">
    <property type="entry name" value="INNER MEMBRANE PROTEIN, PROBABLE PERMEASE"/>
    <property type="match status" value="1"/>
</dbReference>
<reference evidence="3 4" key="1">
    <citation type="submission" date="2018-08" db="EMBL/GenBank/DDBJ databases">
        <title>Actinomadura jelena sp. nov., a novel Actinomycete isolated from soil in Chad.</title>
        <authorList>
            <person name="Shi L."/>
        </authorList>
    </citation>
    <scope>NUCLEOTIDE SEQUENCE [LARGE SCALE GENOMIC DNA]</scope>
    <source>
        <strain evidence="3 4">NEAU-G17</strain>
    </source>
</reference>
<evidence type="ECO:0000259" key="2">
    <source>
        <dbReference type="Pfam" id="PF02698"/>
    </source>
</evidence>
<name>A0A372JJ46_9ACTN</name>
<feature type="domain" description="DUF218" evidence="2">
    <location>
        <begin position="63"/>
        <end position="178"/>
    </location>
</feature>
<evidence type="ECO:0000313" key="4">
    <source>
        <dbReference type="Proteomes" id="UP000261811"/>
    </source>
</evidence>
<dbReference type="PANTHER" id="PTHR30336:SF6">
    <property type="entry name" value="INTEGRAL MEMBRANE PROTEIN"/>
    <property type="match status" value="1"/>
</dbReference>
<gene>
    <name evidence="3" type="ORF">DZF91_19540</name>
</gene>
<comment type="caution">
    <text evidence="3">The sequence shown here is derived from an EMBL/GenBank/DDBJ whole genome shotgun (WGS) entry which is preliminary data.</text>
</comment>
<dbReference type="Pfam" id="PF02698">
    <property type="entry name" value="DUF218"/>
    <property type="match status" value="1"/>
</dbReference>
<dbReference type="Proteomes" id="UP000261811">
    <property type="component" value="Unassembled WGS sequence"/>
</dbReference>